<dbReference type="InterPro" id="IPR024164">
    <property type="entry name" value="KinB-signalling_activ"/>
</dbReference>
<feature type="transmembrane region" description="Helical" evidence="1">
    <location>
        <begin position="143"/>
        <end position="161"/>
    </location>
</feature>
<name>A0ABW0U8Y3_9BACI</name>
<comment type="caution">
    <text evidence="2">The sequence shown here is derived from an EMBL/GenBank/DDBJ whole genome shotgun (WGS) entry which is preliminary data.</text>
</comment>
<proteinExistence type="predicted"/>
<dbReference type="EMBL" id="JBHSPF010000057">
    <property type="protein sequence ID" value="MFC5629270.1"/>
    <property type="molecule type" value="Genomic_DNA"/>
</dbReference>
<keyword evidence="1" id="KW-0472">Membrane</keyword>
<feature type="transmembrane region" description="Helical" evidence="1">
    <location>
        <begin position="88"/>
        <end position="107"/>
    </location>
</feature>
<keyword evidence="1" id="KW-1133">Transmembrane helix</keyword>
<dbReference type="RefSeq" id="WP_270897871.1">
    <property type="nucleotide sequence ID" value="NZ_JBHSPF010000057.1"/>
</dbReference>
<feature type="transmembrane region" description="Helical" evidence="1">
    <location>
        <begin position="173"/>
        <end position="191"/>
    </location>
</feature>
<evidence type="ECO:0000313" key="3">
    <source>
        <dbReference type="Proteomes" id="UP001596143"/>
    </source>
</evidence>
<gene>
    <name evidence="2" type="ORF">ACFPTR_10385</name>
</gene>
<keyword evidence="1" id="KW-0812">Transmembrane</keyword>
<evidence type="ECO:0000256" key="1">
    <source>
        <dbReference type="SAM" id="Phobius"/>
    </source>
</evidence>
<accession>A0ABW0U8Y3</accession>
<dbReference type="SMART" id="SM01251">
    <property type="entry name" value="KbaA"/>
    <property type="match status" value="1"/>
</dbReference>
<organism evidence="2 3">
    <name type="scientific">Aliibacillus thermotolerans</name>
    <dbReference type="NCBI Taxonomy" id="1834418"/>
    <lineage>
        <taxon>Bacteria</taxon>
        <taxon>Bacillati</taxon>
        <taxon>Bacillota</taxon>
        <taxon>Bacilli</taxon>
        <taxon>Bacillales</taxon>
        <taxon>Bacillaceae</taxon>
        <taxon>Aliibacillus</taxon>
    </lineage>
</organism>
<evidence type="ECO:0000313" key="2">
    <source>
        <dbReference type="EMBL" id="MFC5629270.1"/>
    </source>
</evidence>
<sequence length="210" mass="24031">MNTRKLVYLLTTTLIIGALAGAIVGIVLDPSTYFSGGIGNFFFGVLWMLGISAAISLIAQMGHFAYLIFHRLALGVFKSIRLWNKIQVVLIVFVFFDLIYFRYIAFASEDETIFGYMMMPILLMLYCILVAYRKRQETNKEAFVPALFFMFVITIIEWIPALRLETVNDSKWLWIYLAPLLASNTWQLLTMHRLTGVPNHSKVATPKRAD</sequence>
<protein>
    <submittedName>
        <fullName evidence="2">KinB-signaling pathway activation protein</fullName>
    </submittedName>
</protein>
<dbReference type="PIRSF" id="PIRSF029886">
    <property type="entry name" value="KBAA"/>
    <property type="match status" value="1"/>
</dbReference>
<feature type="transmembrane region" description="Helical" evidence="1">
    <location>
        <begin position="40"/>
        <end position="67"/>
    </location>
</feature>
<dbReference type="Proteomes" id="UP001596143">
    <property type="component" value="Unassembled WGS sequence"/>
</dbReference>
<feature type="transmembrane region" description="Helical" evidence="1">
    <location>
        <begin position="7"/>
        <end position="28"/>
    </location>
</feature>
<reference evidence="3" key="1">
    <citation type="journal article" date="2019" name="Int. J. Syst. Evol. Microbiol.">
        <title>The Global Catalogue of Microorganisms (GCM) 10K type strain sequencing project: providing services to taxonomists for standard genome sequencing and annotation.</title>
        <authorList>
            <consortium name="The Broad Institute Genomics Platform"/>
            <consortium name="The Broad Institute Genome Sequencing Center for Infectious Disease"/>
            <person name="Wu L."/>
            <person name="Ma J."/>
        </authorList>
    </citation>
    <scope>NUCLEOTIDE SEQUENCE [LARGE SCALE GENOMIC DNA]</scope>
    <source>
        <strain evidence="3">CGMCC 1.15790</strain>
    </source>
</reference>
<keyword evidence="3" id="KW-1185">Reference proteome</keyword>
<dbReference type="Pfam" id="PF14089">
    <property type="entry name" value="KbaA"/>
    <property type="match status" value="1"/>
</dbReference>
<feature type="transmembrane region" description="Helical" evidence="1">
    <location>
        <begin position="113"/>
        <end position="131"/>
    </location>
</feature>